<dbReference type="EMBL" id="CM042891">
    <property type="protein sequence ID" value="KAI4303783.1"/>
    <property type="molecule type" value="Genomic_DNA"/>
</dbReference>
<keyword evidence="2" id="KW-1185">Reference proteome</keyword>
<organism evidence="1 2">
    <name type="scientific">Melastoma candidum</name>
    <dbReference type="NCBI Taxonomy" id="119954"/>
    <lineage>
        <taxon>Eukaryota</taxon>
        <taxon>Viridiplantae</taxon>
        <taxon>Streptophyta</taxon>
        <taxon>Embryophyta</taxon>
        <taxon>Tracheophyta</taxon>
        <taxon>Spermatophyta</taxon>
        <taxon>Magnoliopsida</taxon>
        <taxon>eudicotyledons</taxon>
        <taxon>Gunneridae</taxon>
        <taxon>Pentapetalae</taxon>
        <taxon>rosids</taxon>
        <taxon>malvids</taxon>
        <taxon>Myrtales</taxon>
        <taxon>Melastomataceae</taxon>
        <taxon>Melastomatoideae</taxon>
        <taxon>Melastomateae</taxon>
        <taxon>Melastoma</taxon>
    </lineage>
</organism>
<comment type="caution">
    <text evidence="1">The sequence shown here is derived from an EMBL/GenBank/DDBJ whole genome shotgun (WGS) entry which is preliminary data.</text>
</comment>
<dbReference type="Proteomes" id="UP001057402">
    <property type="component" value="Chromosome 12"/>
</dbReference>
<accession>A0ACB9L2L3</accession>
<sequence length="503" mass="55450">MGPNYDDRSEIAFFDIETTVPSRPGQGFAILEFGAILICPRKLVELRSYSTLVRPSDLSLISSLSVRGNGITREAVIRAPFFSEVADDVHGLLHGRIWAGHNILRFDCKRIQEAFAEIGRPAPVPKGTIDSLALLTQKFGRRAGNMKVALHTATYMDGKFNESNRSLDDVRMNLEVIKYCSTVLFLESSLPDIFTENSWVSPNATTRSRSNGKTSPPNGVSTINASIYVQRNGKDDSPGIQLLDKSHPMMPLLTSTTEDVKAEESRVFDRADSFDMAMLNTEIKAEEIEADVSMEDKPVFSSGTTSEGCSGYSGFLDLEEVRIPSIRACLDPSYKGGQRIRLLHSGLAFQLCLTNLKVRFSIDNKYICSSGRPRLSFVVDATPALCQVLDTCDCLAEKLAVESGSTSEWRHVVSRKNGFLNSPTLRLHIPTAITDGPKYATEMYRKASTGKLEKLVFSQCDAAELAPLLCPGTFLDAYISLDAYDYQQNAGIRLVAKNLMIHG</sequence>
<gene>
    <name evidence="1" type="ORF">MLD38_039377</name>
</gene>
<evidence type="ECO:0000313" key="2">
    <source>
        <dbReference type="Proteomes" id="UP001057402"/>
    </source>
</evidence>
<evidence type="ECO:0000313" key="1">
    <source>
        <dbReference type="EMBL" id="KAI4303783.1"/>
    </source>
</evidence>
<name>A0ACB9L2L3_9MYRT</name>
<proteinExistence type="predicted"/>
<reference evidence="2" key="1">
    <citation type="journal article" date="2023" name="Front. Plant Sci.">
        <title>Chromosomal-level genome assembly of Melastoma candidum provides insights into trichome evolution.</title>
        <authorList>
            <person name="Zhong Y."/>
            <person name="Wu W."/>
            <person name="Sun C."/>
            <person name="Zou P."/>
            <person name="Liu Y."/>
            <person name="Dai S."/>
            <person name="Zhou R."/>
        </authorList>
    </citation>
    <scope>NUCLEOTIDE SEQUENCE [LARGE SCALE GENOMIC DNA]</scope>
</reference>
<protein>
    <submittedName>
        <fullName evidence="1">Uncharacterized protein</fullName>
    </submittedName>
</protein>